<evidence type="ECO:0000256" key="1">
    <source>
        <dbReference type="ARBA" id="ARBA00025733"/>
    </source>
</evidence>
<evidence type="ECO:0000313" key="5">
    <source>
        <dbReference type="Proteomes" id="UP001497600"/>
    </source>
</evidence>
<name>A0ABP0EHJ8_9ASCO</name>
<feature type="region of interest" description="Disordered" evidence="2">
    <location>
        <begin position="214"/>
        <end position="238"/>
    </location>
</feature>
<feature type="compositionally biased region" description="Acidic residues" evidence="2">
    <location>
        <begin position="119"/>
        <end position="133"/>
    </location>
</feature>
<feature type="region of interest" description="Disordered" evidence="2">
    <location>
        <begin position="119"/>
        <end position="159"/>
    </location>
</feature>
<feature type="domain" description="CS" evidence="3">
    <location>
        <begin position="4"/>
        <end position="102"/>
    </location>
</feature>
<dbReference type="PANTHER" id="PTHR22932">
    <property type="entry name" value="TELOMERASE-BINDING PROTEIN P23 HSP90 CO-CHAPERONE"/>
    <property type="match status" value="1"/>
</dbReference>
<proteinExistence type="inferred from homology"/>
<organism evidence="4 5">
    <name type="scientific">[Candida] anglica</name>
    <dbReference type="NCBI Taxonomy" id="148631"/>
    <lineage>
        <taxon>Eukaryota</taxon>
        <taxon>Fungi</taxon>
        <taxon>Dikarya</taxon>
        <taxon>Ascomycota</taxon>
        <taxon>Saccharomycotina</taxon>
        <taxon>Pichiomycetes</taxon>
        <taxon>Debaryomycetaceae</taxon>
        <taxon>Kurtzmaniella</taxon>
    </lineage>
</organism>
<evidence type="ECO:0000259" key="3">
    <source>
        <dbReference type="PROSITE" id="PS51203"/>
    </source>
</evidence>
<keyword evidence="5" id="KW-1185">Reference proteome</keyword>
<reference evidence="4 5" key="1">
    <citation type="submission" date="2024-01" db="EMBL/GenBank/DDBJ databases">
        <authorList>
            <consortium name="Genoscope - CEA"/>
            <person name="William W."/>
        </authorList>
    </citation>
    <scope>NUCLEOTIDE SEQUENCE [LARGE SCALE GENOMIC DNA]</scope>
    <source>
        <strain evidence="4 5">29B2s-10</strain>
    </source>
</reference>
<sequence>MSTTVNPTLLWAQRSNATEAEKNVLYVTIQVTDPVDVKVDLTSTTLEFSAYTSDKKTHYQLKLDLFAEIDVEHSKKNTDSGSHVYLVLRKKVAQEEYWPRLTKEKVRLHYLKTDFDKWVDEDEQDEQPEEDETAGMQGMGGMPGMGGMGGMPGMPGMGGMGGMPGMEGLGGMGGAGGDMDFAKLMQQMGGMGGAGGPGGDFDISKLASQLGQAGANLDGINAEDDEDDEAEAEVEEVK</sequence>
<comment type="similarity">
    <text evidence="1">Belongs to the p23/wos2 family.</text>
</comment>
<dbReference type="InterPro" id="IPR007052">
    <property type="entry name" value="CS_dom"/>
</dbReference>
<dbReference type="SUPFAM" id="SSF49764">
    <property type="entry name" value="HSP20-like chaperones"/>
    <property type="match status" value="1"/>
</dbReference>
<feature type="compositionally biased region" description="Gly residues" evidence="2">
    <location>
        <begin position="137"/>
        <end position="159"/>
    </location>
</feature>
<feature type="compositionally biased region" description="Acidic residues" evidence="2">
    <location>
        <begin position="221"/>
        <end position="238"/>
    </location>
</feature>
<dbReference type="PROSITE" id="PS51203">
    <property type="entry name" value="CS"/>
    <property type="match status" value="1"/>
</dbReference>
<dbReference type="EMBL" id="OZ004259">
    <property type="protein sequence ID" value="CAK7917579.1"/>
    <property type="molecule type" value="Genomic_DNA"/>
</dbReference>
<gene>
    <name evidence="4" type="primary">SBA1</name>
    <name evidence="4" type="ORF">CAAN4_G09186</name>
</gene>
<dbReference type="InterPro" id="IPR008978">
    <property type="entry name" value="HSP20-like_chaperone"/>
</dbReference>
<dbReference type="Proteomes" id="UP001497600">
    <property type="component" value="Chromosome G"/>
</dbReference>
<dbReference type="Pfam" id="PF04969">
    <property type="entry name" value="CS"/>
    <property type="match status" value="1"/>
</dbReference>
<dbReference type="InterPro" id="IPR045250">
    <property type="entry name" value="p23-like"/>
</dbReference>
<dbReference type="Gene3D" id="2.60.40.790">
    <property type="match status" value="1"/>
</dbReference>
<dbReference type="PANTHER" id="PTHR22932:SF1">
    <property type="entry name" value="CO-CHAPERONE PROTEIN DAF-41"/>
    <property type="match status" value="1"/>
</dbReference>
<dbReference type="CDD" id="cd06465">
    <property type="entry name" value="p23_hB-ind1_like"/>
    <property type="match status" value="1"/>
</dbReference>
<accession>A0ABP0EHJ8</accession>
<evidence type="ECO:0000256" key="2">
    <source>
        <dbReference type="SAM" id="MobiDB-lite"/>
    </source>
</evidence>
<protein>
    <submittedName>
        <fullName evidence="4">Co-chaperone protein Sba1p</fullName>
    </submittedName>
</protein>
<evidence type="ECO:0000313" key="4">
    <source>
        <dbReference type="EMBL" id="CAK7917579.1"/>
    </source>
</evidence>